<protein>
    <recommendedName>
        <fullName evidence="4">DUF4439 domain-containing protein</fullName>
    </recommendedName>
</protein>
<feature type="compositionally biased region" description="Low complexity" evidence="1">
    <location>
        <begin position="148"/>
        <end position="158"/>
    </location>
</feature>
<dbReference type="PROSITE" id="PS51257">
    <property type="entry name" value="PROKAR_LIPOPROTEIN"/>
    <property type="match status" value="1"/>
</dbReference>
<evidence type="ECO:0000256" key="1">
    <source>
        <dbReference type="SAM" id="MobiDB-lite"/>
    </source>
</evidence>
<dbReference type="Gene3D" id="1.20.1260.10">
    <property type="match status" value="1"/>
</dbReference>
<feature type="region of interest" description="Disordered" evidence="1">
    <location>
        <begin position="148"/>
        <end position="180"/>
    </location>
</feature>
<accession>A0A1L7CMH7</accession>
<dbReference type="OrthoDB" id="4422420at2"/>
<dbReference type="GeneID" id="82880576"/>
<dbReference type="STRING" id="28028.CFLV_07580"/>
<proteinExistence type="predicted"/>
<dbReference type="EMBL" id="CP009246">
    <property type="protein sequence ID" value="APT87064.1"/>
    <property type="molecule type" value="Genomic_DNA"/>
</dbReference>
<dbReference type="AlphaFoldDB" id="A0A1L7CMH7"/>
<dbReference type="RefSeq" id="WP_075730005.1">
    <property type="nucleotide sequence ID" value="NZ_BJNB01000003.1"/>
</dbReference>
<dbReference type="SUPFAM" id="SSF47240">
    <property type="entry name" value="Ferritin-like"/>
    <property type="match status" value="1"/>
</dbReference>
<dbReference type="KEGG" id="cfc:CFLV_07580"/>
<dbReference type="InterPro" id="IPR009078">
    <property type="entry name" value="Ferritin-like_SF"/>
</dbReference>
<evidence type="ECO:0000313" key="3">
    <source>
        <dbReference type="Proteomes" id="UP000185479"/>
    </source>
</evidence>
<keyword evidence="3" id="KW-1185">Reference proteome</keyword>
<name>A0A1L7CMH7_CORFL</name>
<organism evidence="2 3">
    <name type="scientific">Corynebacterium flavescens</name>
    <dbReference type="NCBI Taxonomy" id="28028"/>
    <lineage>
        <taxon>Bacteria</taxon>
        <taxon>Bacillati</taxon>
        <taxon>Actinomycetota</taxon>
        <taxon>Actinomycetes</taxon>
        <taxon>Mycobacteriales</taxon>
        <taxon>Corynebacteriaceae</taxon>
        <taxon>Corynebacterium</taxon>
    </lineage>
</organism>
<sequence length="310" mass="32825">MNPRVLAAVSLLTLPLLTGCQLVDSTVDYFGPRPDENLEKLAHRAQEDSLALAGIDAEAASVRARQADELYSEISRLCGTIDGVAPRSCAVKKPTAPSAVPPGDSPATEILQSAADLSIAGLGTVHVESRPLVVEQAIELEQQVSMSKASSASSSQEAEAAEPDAKESLPALPGFKKGTDPAVSDGATDLLNWEYMQLFALDFARSYADSGLLNTIDSRLRDHEERIRALQGALAPLGPVPQPALAYQPAAETLPTNAEEAQAFVESLAASDSQKWASAASTQAEKLKSEDSLADWRSWLIAVAAQSRSY</sequence>
<reference evidence="2 3" key="1">
    <citation type="submission" date="2014-08" db="EMBL/GenBank/DDBJ databases">
        <title>Complete genome sequence of Corynebacterium flavescens OJ8(T)(=DSM 20296(T)), isolated from cheese.</title>
        <authorList>
            <person name="Ruckert C."/>
            <person name="Albersmeier A."/>
            <person name="Winkler A."/>
            <person name="Kalinowski J."/>
        </authorList>
    </citation>
    <scope>NUCLEOTIDE SEQUENCE [LARGE SCALE GENOMIC DNA]</scope>
    <source>
        <strain evidence="2 3">OJ8</strain>
    </source>
</reference>
<dbReference type="Proteomes" id="UP000185479">
    <property type="component" value="Chromosome"/>
</dbReference>
<dbReference type="InterPro" id="IPR012347">
    <property type="entry name" value="Ferritin-like"/>
</dbReference>
<evidence type="ECO:0000313" key="2">
    <source>
        <dbReference type="EMBL" id="APT87064.1"/>
    </source>
</evidence>
<evidence type="ECO:0008006" key="4">
    <source>
        <dbReference type="Google" id="ProtNLM"/>
    </source>
</evidence>
<gene>
    <name evidence="2" type="ORF">CFLV_07580</name>
</gene>